<accession>A0ABW9VIJ8</accession>
<comment type="caution">
    <text evidence="1">The sequence shown here is derived from an EMBL/GenBank/DDBJ whole genome shotgun (WGS) entry which is preliminary data.</text>
</comment>
<protein>
    <submittedName>
        <fullName evidence="1">Uncharacterized protein</fullName>
    </submittedName>
</protein>
<evidence type="ECO:0000313" key="2">
    <source>
        <dbReference type="Proteomes" id="UP000478090"/>
    </source>
</evidence>
<reference evidence="1 2" key="1">
    <citation type="submission" date="2019-12" db="EMBL/GenBank/DDBJ databases">
        <title>Novel species isolated from a subtropical stream in China.</title>
        <authorList>
            <person name="Lu H."/>
        </authorList>
    </citation>
    <scope>NUCLEOTIDE SEQUENCE [LARGE SCALE GENOMIC DNA]</scope>
    <source>
        <strain evidence="1 2">CY13W</strain>
    </source>
</reference>
<dbReference type="EMBL" id="WWCM01000005">
    <property type="protein sequence ID" value="MYM39433.1"/>
    <property type="molecule type" value="Genomic_DNA"/>
</dbReference>
<proteinExistence type="predicted"/>
<dbReference type="RefSeq" id="WP_161038820.1">
    <property type="nucleotide sequence ID" value="NZ_WWCM01000005.1"/>
</dbReference>
<dbReference type="Proteomes" id="UP000478090">
    <property type="component" value="Unassembled WGS sequence"/>
</dbReference>
<sequence length="162" mass="18172">MNAVKALPTGETPRDGRAVVIYGVKVEGPWKYSKFSVQLAEYDLAKQNITGNCFQFNRTEAFVAPEPGELKYFAFEVPAGYYVYSPFHLSRLSGDFLAFEVPSGRSVYIGDFVFEKNGLVSLHREPIAEKNGIETNWPSLKRRISLAKVLAVKPPFIFICTP</sequence>
<gene>
    <name evidence="1" type="ORF">GTP27_08825</name>
</gene>
<organism evidence="1 2">
    <name type="scientific">Duganella qianjiadongensis</name>
    <dbReference type="NCBI Taxonomy" id="2692176"/>
    <lineage>
        <taxon>Bacteria</taxon>
        <taxon>Pseudomonadati</taxon>
        <taxon>Pseudomonadota</taxon>
        <taxon>Betaproteobacteria</taxon>
        <taxon>Burkholderiales</taxon>
        <taxon>Oxalobacteraceae</taxon>
        <taxon>Telluria group</taxon>
        <taxon>Duganella</taxon>
    </lineage>
</organism>
<evidence type="ECO:0000313" key="1">
    <source>
        <dbReference type="EMBL" id="MYM39433.1"/>
    </source>
</evidence>
<keyword evidence="2" id="KW-1185">Reference proteome</keyword>
<name>A0ABW9VIJ8_9BURK</name>